<evidence type="ECO:0000313" key="2">
    <source>
        <dbReference type="EMBL" id="TCJ30226.1"/>
    </source>
</evidence>
<keyword evidence="1" id="KW-0732">Signal</keyword>
<dbReference type="InterPro" id="IPR006311">
    <property type="entry name" value="TAT_signal"/>
</dbReference>
<feature type="signal peptide" evidence="1">
    <location>
        <begin position="1"/>
        <end position="34"/>
    </location>
</feature>
<reference evidence="2 3" key="1">
    <citation type="submission" date="2019-03" db="EMBL/GenBank/DDBJ databases">
        <authorList>
            <person name="Kim M.K.M."/>
        </authorList>
    </citation>
    <scope>NUCLEOTIDE SEQUENCE [LARGE SCALE GENOMIC DNA]</scope>
    <source>
        <strain evidence="2 3">18JY15-6</strain>
    </source>
</reference>
<sequence>MEQRSTRRALVRGAATTAWLVPAVTVASAVPAIAASTPAKFSLVGTATSQINSVLLVPTSKTFTITSTVKNTGGTTGVPTIDISFGLLSANLAVPTVAGWTGSFTLLSGGITGLRYTYNGTVAPGASVPFNFSITSTLLLAATMTATVTPPDTSQPTTITKT</sequence>
<comment type="caution">
    <text evidence="2">The sequence shown here is derived from an EMBL/GenBank/DDBJ whole genome shotgun (WGS) entry which is preliminary data.</text>
</comment>
<dbReference type="Proteomes" id="UP000295453">
    <property type="component" value="Unassembled WGS sequence"/>
</dbReference>
<dbReference type="EMBL" id="SJZJ01000005">
    <property type="protein sequence ID" value="TCJ30226.1"/>
    <property type="molecule type" value="Genomic_DNA"/>
</dbReference>
<feature type="chain" id="PRO_5020544302" description="DUF11 domain-containing protein" evidence="1">
    <location>
        <begin position="35"/>
        <end position="162"/>
    </location>
</feature>
<protein>
    <recommendedName>
        <fullName evidence="4">DUF11 domain-containing protein</fullName>
    </recommendedName>
</protein>
<dbReference type="OrthoDB" id="9767239at2"/>
<dbReference type="PROSITE" id="PS51318">
    <property type="entry name" value="TAT"/>
    <property type="match status" value="1"/>
</dbReference>
<proteinExistence type="predicted"/>
<dbReference type="AlphaFoldDB" id="A0A4R1CJ73"/>
<evidence type="ECO:0000313" key="3">
    <source>
        <dbReference type="Proteomes" id="UP000295453"/>
    </source>
</evidence>
<evidence type="ECO:0008006" key="4">
    <source>
        <dbReference type="Google" id="ProtNLM"/>
    </source>
</evidence>
<evidence type="ECO:0000256" key="1">
    <source>
        <dbReference type="SAM" id="SignalP"/>
    </source>
</evidence>
<dbReference type="RefSeq" id="WP_131582049.1">
    <property type="nucleotide sequence ID" value="NZ_SJZJ01000005.1"/>
</dbReference>
<accession>A0A4R1CJ73</accession>
<name>A0A4R1CJ73_9ACTN</name>
<organism evidence="2 3">
    <name type="scientific">Nocardioides jejuensis</name>
    <dbReference type="NCBI Taxonomy" id="2502782"/>
    <lineage>
        <taxon>Bacteria</taxon>
        <taxon>Bacillati</taxon>
        <taxon>Actinomycetota</taxon>
        <taxon>Actinomycetes</taxon>
        <taxon>Propionibacteriales</taxon>
        <taxon>Nocardioidaceae</taxon>
        <taxon>Nocardioides</taxon>
    </lineage>
</organism>
<keyword evidence="3" id="KW-1185">Reference proteome</keyword>
<gene>
    <name evidence="2" type="ORF">EPD65_04900</name>
</gene>